<dbReference type="AlphaFoldDB" id="A0A6G1H8U4"/>
<dbReference type="InterPro" id="IPR052061">
    <property type="entry name" value="PTE-AB_protein"/>
</dbReference>
<keyword evidence="2" id="KW-1133">Transmembrane helix</keyword>
<evidence type="ECO:0000256" key="1">
    <source>
        <dbReference type="SAM" id="MobiDB-lite"/>
    </source>
</evidence>
<feature type="compositionally biased region" description="Basic and acidic residues" evidence="1">
    <location>
        <begin position="362"/>
        <end position="374"/>
    </location>
</feature>
<keyword evidence="5" id="KW-1185">Reference proteome</keyword>
<dbReference type="CDD" id="cd03443">
    <property type="entry name" value="PaaI_thioesterase"/>
    <property type="match status" value="1"/>
</dbReference>
<dbReference type="InterPro" id="IPR029069">
    <property type="entry name" value="HotDog_dom_sf"/>
</dbReference>
<evidence type="ECO:0000256" key="2">
    <source>
        <dbReference type="SAM" id="Phobius"/>
    </source>
</evidence>
<keyword evidence="4" id="KW-0413">Isomerase</keyword>
<name>A0A6G1H8U4_9PEZI</name>
<sequence>MAVLRPVSRWPKSALWGESSNFIRHYHSSLPLSRPIFSLWQSQLTSARRLLVTGPVLIRHRYQGPSLIRLQSTAPDGHTTYFPAEPAQIQQEKPHRFSFFTLAFFLAVLGFGCFTISFTMAFRPAMKVLQDWTSPPTDEETLLLYEPDPDSFAASANQYIQSHPLVQHLRKQEHLIESRPHMKIPPKLRPNNLTGGTLIGDTKIATPPLTFVTADGSEYVSITYLGPDLCGHPGIVHGGLLATLLDEGLARCCFPALPNKVGVTANLNLNYRKPCMAGQYVVLRAQTTKVEGRKAWVKGWIETMPAPELMGEDGKVVDEGKGPVVLVEADALFIEPKNAAMMPRIDSTQSNSAVDLQKKRRQSEAEAVAKKMEQVEEQQVQA</sequence>
<dbReference type="InterPro" id="IPR006683">
    <property type="entry name" value="Thioestr_dom"/>
</dbReference>
<dbReference type="SUPFAM" id="SSF54637">
    <property type="entry name" value="Thioesterase/thiol ester dehydrase-isomerase"/>
    <property type="match status" value="1"/>
</dbReference>
<protein>
    <submittedName>
        <fullName evidence="4">Thioesterase/thiol ester dehydrase-isomerase</fullName>
    </submittedName>
</protein>
<dbReference type="Proteomes" id="UP000800041">
    <property type="component" value="Unassembled WGS sequence"/>
</dbReference>
<keyword evidence="2" id="KW-0812">Transmembrane</keyword>
<dbReference type="Pfam" id="PF03061">
    <property type="entry name" value="4HBT"/>
    <property type="match status" value="1"/>
</dbReference>
<evidence type="ECO:0000259" key="3">
    <source>
        <dbReference type="Pfam" id="PF03061"/>
    </source>
</evidence>
<dbReference type="GO" id="GO:0016853">
    <property type="term" value="F:isomerase activity"/>
    <property type="evidence" value="ECO:0007669"/>
    <property type="project" value="UniProtKB-KW"/>
</dbReference>
<organism evidence="4 5">
    <name type="scientific">Aulographum hederae CBS 113979</name>
    <dbReference type="NCBI Taxonomy" id="1176131"/>
    <lineage>
        <taxon>Eukaryota</taxon>
        <taxon>Fungi</taxon>
        <taxon>Dikarya</taxon>
        <taxon>Ascomycota</taxon>
        <taxon>Pezizomycotina</taxon>
        <taxon>Dothideomycetes</taxon>
        <taxon>Pleosporomycetidae</taxon>
        <taxon>Aulographales</taxon>
        <taxon>Aulographaceae</taxon>
    </lineage>
</organism>
<feature type="transmembrane region" description="Helical" evidence="2">
    <location>
        <begin position="99"/>
        <end position="122"/>
    </location>
</feature>
<gene>
    <name evidence="4" type="ORF">K402DRAFT_391042</name>
</gene>
<evidence type="ECO:0000313" key="4">
    <source>
        <dbReference type="EMBL" id="KAF1989474.1"/>
    </source>
</evidence>
<evidence type="ECO:0000313" key="5">
    <source>
        <dbReference type="Proteomes" id="UP000800041"/>
    </source>
</evidence>
<feature type="region of interest" description="Disordered" evidence="1">
    <location>
        <begin position="343"/>
        <end position="382"/>
    </location>
</feature>
<dbReference type="PANTHER" id="PTHR47260:SF7">
    <property type="entry name" value="THIOESTERASE FAMILY PROTEIN (AFU_ORTHOLOGUE AFUA_1G10800)"/>
    <property type="match status" value="1"/>
</dbReference>
<keyword evidence="2" id="KW-0472">Membrane</keyword>
<feature type="domain" description="Thioesterase" evidence="3">
    <location>
        <begin position="234"/>
        <end position="294"/>
    </location>
</feature>
<dbReference type="Gene3D" id="3.10.129.10">
    <property type="entry name" value="Hotdog Thioesterase"/>
    <property type="match status" value="1"/>
</dbReference>
<dbReference type="OrthoDB" id="506431at2759"/>
<proteinExistence type="predicted"/>
<dbReference type="PANTHER" id="PTHR47260">
    <property type="entry name" value="UPF0644 PROTEIN PB2B4.06"/>
    <property type="match status" value="1"/>
</dbReference>
<dbReference type="EMBL" id="ML977145">
    <property type="protein sequence ID" value="KAF1989474.1"/>
    <property type="molecule type" value="Genomic_DNA"/>
</dbReference>
<reference evidence="4" key="1">
    <citation type="journal article" date="2020" name="Stud. Mycol.">
        <title>101 Dothideomycetes genomes: a test case for predicting lifestyles and emergence of pathogens.</title>
        <authorList>
            <person name="Haridas S."/>
            <person name="Albert R."/>
            <person name="Binder M."/>
            <person name="Bloem J."/>
            <person name="Labutti K."/>
            <person name="Salamov A."/>
            <person name="Andreopoulos B."/>
            <person name="Baker S."/>
            <person name="Barry K."/>
            <person name="Bills G."/>
            <person name="Bluhm B."/>
            <person name="Cannon C."/>
            <person name="Castanera R."/>
            <person name="Culley D."/>
            <person name="Daum C."/>
            <person name="Ezra D."/>
            <person name="Gonzalez J."/>
            <person name="Henrissat B."/>
            <person name="Kuo A."/>
            <person name="Liang C."/>
            <person name="Lipzen A."/>
            <person name="Lutzoni F."/>
            <person name="Magnuson J."/>
            <person name="Mondo S."/>
            <person name="Nolan M."/>
            <person name="Ohm R."/>
            <person name="Pangilinan J."/>
            <person name="Park H.-J."/>
            <person name="Ramirez L."/>
            <person name="Alfaro M."/>
            <person name="Sun H."/>
            <person name="Tritt A."/>
            <person name="Yoshinaga Y."/>
            <person name="Zwiers L.-H."/>
            <person name="Turgeon B."/>
            <person name="Goodwin S."/>
            <person name="Spatafora J."/>
            <person name="Crous P."/>
            <person name="Grigoriev I."/>
        </authorList>
    </citation>
    <scope>NUCLEOTIDE SEQUENCE</scope>
    <source>
        <strain evidence="4">CBS 113979</strain>
    </source>
</reference>
<accession>A0A6G1H8U4</accession>